<dbReference type="KEGG" id="sgrg:L0C25_04180"/>
<keyword evidence="5 9" id="KW-0547">Nucleotide-binding</keyword>
<feature type="domain" description="FtsK" evidence="12">
    <location>
        <begin position="461"/>
        <end position="661"/>
    </location>
</feature>
<feature type="domain" description="FtsK" evidence="12">
    <location>
        <begin position="814"/>
        <end position="1005"/>
    </location>
</feature>
<dbReference type="CDD" id="cd01127">
    <property type="entry name" value="TrwB_TraG_TraD_VirD4"/>
    <property type="match status" value="1"/>
</dbReference>
<keyword evidence="4" id="KW-0677">Repeat</keyword>
<feature type="region of interest" description="Disordered" evidence="10">
    <location>
        <begin position="1"/>
        <end position="32"/>
    </location>
</feature>
<keyword evidence="7 11" id="KW-1133">Transmembrane helix</keyword>
<proteinExistence type="predicted"/>
<evidence type="ECO:0000256" key="3">
    <source>
        <dbReference type="ARBA" id="ARBA00022692"/>
    </source>
</evidence>
<dbReference type="PANTHER" id="PTHR22683:SF1">
    <property type="entry name" value="TYPE VII SECRETION SYSTEM PROTEIN ESSC"/>
    <property type="match status" value="1"/>
</dbReference>
<evidence type="ECO:0000313" key="14">
    <source>
        <dbReference type="Proteomes" id="UP001164390"/>
    </source>
</evidence>
<dbReference type="PANTHER" id="PTHR22683">
    <property type="entry name" value="SPORULATION PROTEIN RELATED"/>
    <property type="match status" value="1"/>
</dbReference>
<evidence type="ECO:0000256" key="6">
    <source>
        <dbReference type="ARBA" id="ARBA00022840"/>
    </source>
</evidence>
<protein>
    <submittedName>
        <fullName evidence="13">Type VII secretion protein EccCa</fullName>
    </submittedName>
</protein>
<evidence type="ECO:0000313" key="13">
    <source>
        <dbReference type="EMBL" id="UYM06283.1"/>
    </source>
</evidence>
<dbReference type="GO" id="GO:0005886">
    <property type="term" value="C:plasma membrane"/>
    <property type="evidence" value="ECO:0007669"/>
    <property type="project" value="UniProtKB-SubCell"/>
</dbReference>
<feature type="binding site" evidence="9">
    <location>
        <begin position="832"/>
        <end position="839"/>
    </location>
    <ligand>
        <name>ATP</name>
        <dbReference type="ChEBI" id="CHEBI:30616"/>
    </ligand>
</feature>
<dbReference type="InterPro" id="IPR003593">
    <property type="entry name" value="AAA+_ATPase"/>
</dbReference>
<dbReference type="SUPFAM" id="SSF52540">
    <property type="entry name" value="P-loop containing nucleoside triphosphate hydrolases"/>
    <property type="match status" value="3"/>
</dbReference>
<evidence type="ECO:0000256" key="10">
    <source>
        <dbReference type="SAM" id="MobiDB-lite"/>
    </source>
</evidence>
<evidence type="ECO:0000256" key="9">
    <source>
        <dbReference type="PROSITE-ProRule" id="PRU00289"/>
    </source>
</evidence>
<dbReference type="NCBIfam" id="TIGR03924">
    <property type="entry name" value="T7SS_EccC_a"/>
    <property type="match status" value="1"/>
</dbReference>
<evidence type="ECO:0000256" key="11">
    <source>
        <dbReference type="SAM" id="Phobius"/>
    </source>
</evidence>
<feature type="binding site" evidence="9">
    <location>
        <begin position="1119"/>
        <end position="1126"/>
    </location>
    <ligand>
        <name>ATP</name>
        <dbReference type="ChEBI" id="CHEBI:30616"/>
    </ligand>
</feature>
<sequence length="1328" mass="143472">MTTTVVKRPPRTAPPTVPENSLSIAEPPAQQQAPPAATGAAMILMPVVGGIGSLTLALSNAGHNRLIAVGALAALVGSITVGLVMILSQRTGPRRLLRQARERYLNYIDDLRHTLRRTVAAQRDLGAWCHPAPEVLPDLVRNDRRRWERRPGHADYLCLRVGVGDQPVQAGLRLEADTGPLNEFDPLCLDAAVSLLDRYSIIQDAPIPIDLRGVGMLGVRGDPDVARRLVTAMACQLVAFHRYRDVRLAVVRSVSRSEAWDWVKWLPHVQAGDEVMDGDLPARLVAASVADAFTLLQPHIERRIGARSRERDSDPLEHVVVIIDTEQSASLAPSDLPDVEFSLAELGIHLIVIQPPQAADLSLADEWITVRADGSATLEARSAPFDVDRVPIGCPTVIARLLAPLRLAADLGASEPRPEHTVDLPEILGVDDPGALRTDVTWQARSPRDLLRVPIGVGTDGRVVPLDLKESAHGGMGPHGMVVGATGSGKSEMLRTLVASLVIGHAPDRLALLLVDFKGGATFAALKNVPHLAGMITNLQDDLSLVDRMYSALFGEILRRQELLKQRGNLPNVSAYQALIDSGDKLEPLPHLLVIIDEFAELLTAKPDFADLFVAIGRIGRSVGVHLLLATQKLEMGKIRGLESHLSYRICLRTFSESESRDAIGTPDAYHLPSEPGSGYLKVDTSVFDRFKGALVSAPYAAPSDAPKTEVPVVPYVAVNGIGAWIAQRGIDRTAASTDLERVEGAGTDSRSSVLDVLCERLVAAGVDQARPVWLEPLPYGLPLDRAQDPERRGEPATIEAALGVVDDPSRQRQFPLTWDFAGADGNLVIAGAPQTGKSTLVRTLVSSLALRYAPGDVAFYCVDYGGGSLRGIENLPHVASVATRLDPERIGRTVSEVVSLIERREEQFRDHGLDSMSALRDARADGRFGPDLAGDIFLIVDGWGSFREDFESLEFAIGEIAARGSNYGVHVILTVAQNLQVRIRMQSSFGGRLELRLTEAYESGIGRKLMEALPKDVPGRGLVHVGDGLVFHAALPRIDGHGTTDDLPAAQRQLMEVARARWTTAVQPVEVLPQQVPVTSLPVVERGDLTIPIGLSERNLEPAGVSLFGADPHLLVYGDGEAGKTNTLRLLLRQLTASRTTDELAFIVVDYRRSLLDAVPPEYLAAYCTNDQQTAATAADVAGAVRDRLPPDDVTAEQVRRRSWWNGVDVVILVDDYDLVANPSGNPLHALLEFLPQGRDLGLHLVVARRTGGLSRAIFEPFLQRLNDLQTPGVVLSGDRTEGRLVNGVVARRLPAGRAIYAPRGGVAGQLQIALPDDYDSLRSSGS</sequence>
<reference evidence="13" key="1">
    <citation type="submission" date="2022-01" db="EMBL/GenBank/DDBJ databases">
        <title>Nocardioidaceae gen. sp. A5X3R13.</title>
        <authorList>
            <person name="Lopez Marin M.A."/>
            <person name="Uhlik O."/>
        </authorList>
    </citation>
    <scope>NUCLEOTIDE SEQUENCE</scope>
    <source>
        <strain evidence="13">A5X3R13</strain>
    </source>
</reference>
<dbReference type="SMART" id="SM00382">
    <property type="entry name" value="AAA"/>
    <property type="match status" value="3"/>
</dbReference>
<evidence type="ECO:0000256" key="5">
    <source>
        <dbReference type="ARBA" id="ARBA00022741"/>
    </source>
</evidence>
<gene>
    <name evidence="13" type="primary">eccCa</name>
    <name evidence="13" type="ORF">L0C25_04180</name>
</gene>
<evidence type="ECO:0000256" key="4">
    <source>
        <dbReference type="ARBA" id="ARBA00022737"/>
    </source>
</evidence>
<comment type="subcellular location">
    <subcellularLocation>
        <location evidence="1">Cell membrane</location>
        <topology evidence="1">Multi-pass membrane protein</topology>
    </subcellularLocation>
</comment>
<dbReference type="InterPro" id="IPR002543">
    <property type="entry name" value="FtsK_dom"/>
</dbReference>
<feature type="binding site" evidence="9">
    <location>
        <begin position="484"/>
        <end position="491"/>
    </location>
    <ligand>
        <name>ATP</name>
        <dbReference type="ChEBI" id="CHEBI:30616"/>
    </ligand>
</feature>
<organism evidence="13 14">
    <name type="scientific">Solicola gregarius</name>
    <dbReference type="NCBI Taxonomy" id="2908642"/>
    <lineage>
        <taxon>Bacteria</taxon>
        <taxon>Bacillati</taxon>
        <taxon>Actinomycetota</taxon>
        <taxon>Actinomycetes</taxon>
        <taxon>Propionibacteriales</taxon>
        <taxon>Nocardioidaceae</taxon>
        <taxon>Solicola</taxon>
    </lineage>
</organism>
<dbReference type="Proteomes" id="UP001164390">
    <property type="component" value="Chromosome"/>
</dbReference>
<keyword evidence="14" id="KW-1185">Reference proteome</keyword>
<dbReference type="InterPro" id="IPR050206">
    <property type="entry name" value="FtsK/SpoIIIE/SftA"/>
</dbReference>
<keyword evidence="8 11" id="KW-0472">Membrane</keyword>
<evidence type="ECO:0000256" key="7">
    <source>
        <dbReference type="ARBA" id="ARBA00022989"/>
    </source>
</evidence>
<evidence type="ECO:0000259" key="12">
    <source>
        <dbReference type="PROSITE" id="PS50901"/>
    </source>
</evidence>
<evidence type="ECO:0000256" key="1">
    <source>
        <dbReference type="ARBA" id="ARBA00004651"/>
    </source>
</evidence>
<dbReference type="PROSITE" id="PS50901">
    <property type="entry name" value="FTSK"/>
    <property type="match status" value="3"/>
</dbReference>
<dbReference type="RefSeq" id="WP_271635167.1">
    <property type="nucleotide sequence ID" value="NZ_CP094970.1"/>
</dbReference>
<keyword evidence="6 9" id="KW-0067">ATP-binding</keyword>
<dbReference type="GO" id="GO:0003677">
    <property type="term" value="F:DNA binding"/>
    <property type="evidence" value="ECO:0007669"/>
    <property type="project" value="InterPro"/>
</dbReference>
<feature type="domain" description="FtsK" evidence="12">
    <location>
        <begin position="1101"/>
        <end position="1285"/>
    </location>
</feature>
<keyword evidence="3 11" id="KW-0812">Transmembrane</keyword>
<dbReference type="InterPro" id="IPR027417">
    <property type="entry name" value="P-loop_NTPase"/>
</dbReference>
<feature type="transmembrane region" description="Helical" evidence="11">
    <location>
        <begin position="66"/>
        <end position="87"/>
    </location>
</feature>
<dbReference type="EMBL" id="CP094970">
    <property type="protein sequence ID" value="UYM06283.1"/>
    <property type="molecule type" value="Genomic_DNA"/>
</dbReference>
<evidence type="ECO:0000256" key="8">
    <source>
        <dbReference type="ARBA" id="ARBA00023136"/>
    </source>
</evidence>
<keyword evidence="2" id="KW-1003">Cell membrane</keyword>
<dbReference type="Gene3D" id="3.40.50.300">
    <property type="entry name" value="P-loop containing nucleotide triphosphate hydrolases"/>
    <property type="match status" value="4"/>
</dbReference>
<evidence type="ECO:0000256" key="2">
    <source>
        <dbReference type="ARBA" id="ARBA00022475"/>
    </source>
</evidence>
<dbReference type="NCBIfam" id="TIGR03925">
    <property type="entry name" value="T7SS_EccC_b"/>
    <property type="match status" value="1"/>
</dbReference>
<dbReference type="InterPro" id="IPR023836">
    <property type="entry name" value="EccCa-like_Actinobacteria"/>
</dbReference>
<name>A0AA46YN17_9ACTN</name>
<accession>A0AA46YN17</accession>
<dbReference type="Pfam" id="PF01580">
    <property type="entry name" value="FtsK_SpoIIIE"/>
    <property type="match status" value="2"/>
</dbReference>
<feature type="transmembrane region" description="Helical" evidence="11">
    <location>
        <begin position="36"/>
        <end position="59"/>
    </location>
</feature>
<dbReference type="InterPro" id="IPR023837">
    <property type="entry name" value="EccCb-like_Actinobacteria"/>
</dbReference>
<dbReference type="GO" id="GO:0005524">
    <property type="term" value="F:ATP binding"/>
    <property type="evidence" value="ECO:0007669"/>
    <property type="project" value="UniProtKB-UniRule"/>
</dbReference>